<keyword evidence="12" id="KW-1185">Reference proteome</keyword>
<dbReference type="InterPro" id="IPR038770">
    <property type="entry name" value="Na+/solute_symporter_sf"/>
</dbReference>
<feature type="transmembrane region" description="Helical" evidence="9">
    <location>
        <begin position="328"/>
        <end position="352"/>
    </location>
</feature>
<evidence type="ECO:0000256" key="8">
    <source>
        <dbReference type="ARBA" id="ARBA00023136"/>
    </source>
</evidence>
<evidence type="ECO:0000256" key="4">
    <source>
        <dbReference type="ARBA" id="ARBA00022475"/>
    </source>
</evidence>
<evidence type="ECO:0000313" key="11">
    <source>
        <dbReference type="EMBL" id="MBC5683990.1"/>
    </source>
</evidence>
<dbReference type="InterPro" id="IPR006153">
    <property type="entry name" value="Cation/H_exchanger_TM"/>
</dbReference>
<protein>
    <submittedName>
        <fullName evidence="11">Potassium/proton antiporter</fullName>
    </submittedName>
</protein>
<feature type="transmembrane region" description="Helical" evidence="9">
    <location>
        <begin position="160"/>
        <end position="176"/>
    </location>
</feature>
<keyword evidence="8 9" id="KW-0472">Membrane</keyword>
<proteinExistence type="predicted"/>
<feature type="transmembrane region" description="Helical" evidence="9">
    <location>
        <begin position="261"/>
        <end position="285"/>
    </location>
</feature>
<feature type="transmembrane region" description="Helical" evidence="9">
    <location>
        <begin position="358"/>
        <end position="380"/>
    </location>
</feature>
<keyword evidence="7" id="KW-0406">Ion transport</keyword>
<dbReference type="InterPro" id="IPR036721">
    <property type="entry name" value="RCK_C_sf"/>
</dbReference>
<dbReference type="EMBL" id="JACOPE010000001">
    <property type="protein sequence ID" value="MBC5683990.1"/>
    <property type="molecule type" value="Genomic_DNA"/>
</dbReference>
<evidence type="ECO:0000259" key="10">
    <source>
        <dbReference type="PROSITE" id="PS51202"/>
    </source>
</evidence>
<feature type="transmembrane region" description="Helical" evidence="9">
    <location>
        <begin position="188"/>
        <end position="207"/>
    </location>
</feature>
<dbReference type="Pfam" id="PF02080">
    <property type="entry name" value="TrkA_C"/>
    <property type="match status" value="2"/>
</dbReference>
<dbReference type="Gene3D" id="3.30.70.1450">
    <property type="entry name" value="Regulator of K+ conductance, C-terminal domain"/>
    <property type="match status" value="2"/>
</dbReference>
<comment type="caution">
    <text evidence="11">The sequence shown here is derived from an EMBL/GenBank/DDBJ whole genome shotgun (WGS) entry which is preliminary data.</text>
</comment>
<feature type="transmembrane region" description="Helical" evidence="9">
    <location>
        <begin position="291"/>
        <end position="316"/>
    </location>
</feature>
<feature type="transmembrane region" description="Helical" evidence="9">
    <location>
        <begin position="28"/>
        <end position="46"/>
    </location>
</feature>
<name>A0ABR7G966_9FIRM</name>
<dbReference type="SUPFAM" id="SSF116726">
    <property type="entry name" value="TrkA C-terminal domain-like"/>
    <property type="match status" value="2"/>
</dbReference>
<evidence type="ECO:0000256" key="6">
    <source>
        <dbReference type="ARBA" id="ARBA00022989"/>
    </source>
</evidence>
<dbReference type="PANTHER" id="PTHR32507">
    <property type="entry name" value="NA(+)/H(+) ANTIPORTER 1"/>
    <property type="match status" value="1"/>
</dbReference>
<dbReference type="PANTHER" id="PTHR32507:SF7">
    <property type="entry name" value="K(+)_H(+) ANTIPORTER NHAP2"/>
    <property type="match status" value="1"/>
</dbReference>
<keyword evidence="3" id="KW-0050">Antiport</keyword>
<feature type="domain" description="RCK C-terminal" evidence="10">
    <location>
        <begin position="484"/>
        <end position="529"/>
    </location>
</feature>
<dbReference type="PROSITE" id="PS51202">
    <property type="entry name" value="RCK_C"/>
    <property type="match status" value="2"/>
</dbReference>
<reference evidence="11 12" key="1">
    <citation type="submission" date="2020-08" db="EMBL/GenBank/DDBJ databases">
        <title>Genome public.</title>
        <authorList>
            <person name="Liu C."/>
            <person name="Sun Q."/>
        </authorList>
    </citation>
    <scope>NUCLEOTIDE SEQUENCE [LARGE SCALE GENOMIC DNA]</scope>
    <source>
        <strain evidence="11 12">NSJ-13</strain>
    </source>
</reference>
<organism evidence="11 12">
    <name type="scientific">Ruminococcus hominis</name>
    <dbReference type="NCBI Taxonomy" id="2763065"/>
    <lineage>
        <taxon>Bacteria</taxon>
        <taxon>Bacillati</taxon>
        <taxon>Bacillota</taxon>
        <taxon>Clostridia</taxon>
        <taxon>Eubacteriales</taxon>
        <taxon>Oscillospiraceae</taxon>
        <taxon>Ruminococcus</taxon>
    </lineage>
</organism>
<keyword evidence="4" id="KW-1003">Cell membrane</keyword>
<dbReference type="Proteomes" id="UP000631576">
    <property type="component" value="Unassembled WGS sequence"/>
</dbReference>
<accession>A0ABR7G966</accession>
<dbReference type="NCBIfam" id="NF003715">
    <property type="entry name" value="PRK05326.1-2"/>
    <property type="match status" value="1"/>
</dbReference>
<sequence length="529" mass="57860">METSLILCAVVIITCILTNKLTNRIGVPAVLVFMAIGMVFGSEGIFKIPFDNFGIAEKICSTALVFIMFYGGFGTSLKAAKPVLKQSICMSTLGVVLTSVLTGIFCHYVLHMSLKEGMLLGAVVGSTDAASVFSILRSKQLNLKDGTASILEVESGSNDPVAYMMTMIILSWMSLSNQNIVWMLIKQIGVGFLFGIGIGILAVWSLQHIEFEIEGMDTILMIALVLLAYAGSVLLGGNGYLSVYLQGIIIGNQKFEHKVALIHFFDGINHLAQILIFFLLGLLVFPSQLLGIAGSAILVFIGLTFIARPIATFLLLLAFRASFKQKTLIAFSGLRGAASIVFAIMVTVSPVYTKSDVFNIVFCVALISVTFQGLLLPVVAERLDMVDDGQNVMKTFSDYQEEQQIQLIQMKMEKDHKYVGKKISELRIKNMLIVLIKRGDEDIIPRAEVKIKEGDILVLSAQSYEGDIDMVLREETVEEGDGRIGCQIKDLPKMEERMIALIRREDGSTVIPKGETVIQKGDVLAISGN</sequence>
<evidence type="ECO:0000313" key="12">
    <source>
        <dbReference type="Proteomes" id="UP000631576"/>
    </source>
</evidence>
<feature type="domain" description="RCK C-terminal" evidence="10">
    <location>
        <begin position="394"/>
        <end position="477"/>
    </location>
</feature>
<evidence type="ECO:0000256" key="9">
    <source>
        <dbReference type="SAM" id="Phobius"/>
    </source>
</evidence>
<keyword evidence="5 9" id="KW-0812">Transmembrane</keyword>
<evidence type="ECO:0000256" key="5">
    <source>
        <dbReference type="ARBA" id="ARBA00022692"/>
    </source>
</evidence>
<dbReference type="InterPro" id="IPR006037">
    <property type="entry name" value="RCK_C"/>
</dbReference>
<dbReference type="RefSeq" id="WP_186865229.1">
    <property type="nucleotide sequence ID" value="NZ_JACOPE010000001.1"/>
</dbReference>
<feature type="transmembrane region" description="Helical" evidence="9">
    <location>
        <begin position="93"/>
        <end position="110"/>
    </location>
</feature>
<dbReference type="Pfam" id="PF00999">
    <property type="entry name" value="Na_H_Exchanger"/>
    <property type="match status" value="1"/>
</dbReference>
<feature type="transmembrane region" description="Helical" evidence="9">
    <location>
        <begin position="219"/>
        <end position="241"/>
    </location>
</feature>
<keyword evidence="6 9" id="KW-1133">Transmembrane helix</keyword>
<dbReference type="Gene3D" id="1.20.1530.20">
    <property type="match status" value="1"/>
</dbReference>
<comment type="subcellular location">
    <subcellularLocation>
        <location evidence="1">Cell membrane</location>
        <topology evidence="1">Multi-pass membrane protein</topology>
    </subcellularLocation>
</comment>
<gene>
    <name evidence="11" type="ORF">H8S40_10525</name>
</gene>
<feature type="transmembrane region" description="Helical" evidence="9">
    <location>
        <begin position="53"/>
        <end position="73"/>
    </location>
</feature>
<evidence type="ECO:0000256" key="7">
    <source>
        <dbReference type="ARBA" id="ARBA00023065"/>
    </source>
</evidence>
<keyword evidence="2" id="KW-0813">Transport</keyword>
<evidence type="ECO:0000256" key="1">
    <source>
        <dbReference type="ARBA" id="ARBA00004651"/>
    </source>
</evidence>
<evidence type="ECO:0000256" key="3">
    <source>
        <dbReference type="ARBA" id="ARBA00022449"/>
    </source>
</evidence>
<dbReference type="NCBIfam" id="NF003716">
    <property type="entry name" value="PRK05326.1-3"/>
    <property type="match status" value="1"/>
</dbReference>
<evidence type="ECO:0000256" key="2">
    <source>
        <dbReference type="ARBA" id="ARBA00022448"/>
    </source>
</evidence>